<organism evidence="6 7">
    <name type="scientific">Allonocardiopsis opalescens</name>
    <dbReference type="NCBI Taxonomy" id="1144618"/>
    <lineage>
        <taxon>Bacteria</taxon>
        <taxon>Bacillati</taxon>
        <taxon>Actinomycetota</taxon>
        <taxon>Actinomycetes</taxon>
        <taxon>Streptosporangiales</taxon>
        <taxon>Allonocardiopsis</taxon>
    </lineage>
</organism>
<dbReference type="InterPro" id="IPR044117">
    <property type="entry name" value="OBF_LigC-like"/>
</dbReference>
<proteinExistence type="inferred from homology"/>
<dbReference type="AlphaFoldDB" id="A0A2T0PT76"/>
<dbReference type="InterPro" id="IPR012309">
    <property type="entry name" value="DNA_ligase_ATP-dep_C"/>
</dbReference>
<dbReference type="InterPro" id="IPR012310">
    <property type="entry name" value="DNA_ligase_ATP-dep_cent"/>
</dbReference>
<comment type="catalytic activity">
    <reaction evidence="4">
        <text>ATP + (deoxyribonucleotide)n-3'-hydroxyl + 5'-phospho-(deoxyribonucleotide)m = (deoxyribonucleotide)n+m + AMP + diphosphate.</text>
        <dbReference type="EC" id="6.5.1.1"/>
    </reaction>
</comment>
<dbReference type="EC" id="6.5.1.1" evidence="2"/>
<dbReference type="GO" id="GO:0003910">
    <property type="term" value="F:DNA ligase (ATP) activity"/>
    <property type="evidence" value="ECO:0007669"/>
    <property type="project" value="UniProtKB-EC"/>
</dbReference>
<evidence type="ECO:0000256" key="3">
    <source>
        <dbReference type="ARBA" id="ARBA00022598"/>
    </source>
</evidence>
<gene>
    <name evidence="6" type="ORF">CLV72_11271</name>
</gene>
<dbReference type="Gene3D" id="2.40.50.140">
    <property type="entry name" value="Nucleic acid-binding proteins"/>
    <property type="match status" value="1"/>
</dbReference>
<keyword evidence="7" id="KW-1185">Reference proteome</keyword>
<dbReference type="Pfam" id="PF04679">
    <property type="entry name" value="DNA_ligase_A_C"/>
    <property type="match status" value="1"/>
</dbReference>
<evidence type="ECO:0000259" key="5">
    <source>
        <dbReference type="PROSITE" id="PS50160"/>
    </source>
</evidence>
<protein>
    <recommendedName>
        <fullName evidence="2">DNA ligase (ATP)</fullName>
        <ecNumber evidence="2">6.5.1.1</ecNumber>
    </recommendedName>
</protein>
<dbReference type="PANTHER" id="PTHR45674:SF4">
    <property type="entry name" value="DNA LIGASE 1"/>
    <property type="match status" value="1"/>
</dbReference>
<dbReference type="GO" id="GO:0006310">
    <property type="term" value="P:DNA recombination"/>
    <property type="evidence" value="ECO:0007669"/>
    <property type="project" value="InterPro"/>
</dbReference>
<dbReference type="PROSITE" id="PS50160">
    <property type="entry name" value="DNA_LIGASE_A3"/>
    <property type="match status" value="1"/>
</dbReference>
<dbReference type="CDD" id="cd07970">
    <property type="entry name" value="OBF_DNA_ligase_LigC"/>
    <property type="match status" value="1"/>
</dbReference>
<reference evidence="6 7" key="1">
    <citation type="submission" date="2018-03" db="EMBL/GenBank/DDBJ databases">
        <title>Genomic Encyclopedia of Archaeal and Bacterial Type Strains, Phase II (KMG-II): from individual species to whole genera.</title>
        <authorList>
            <person name="Goeker M."/>
        </authorList>
    </citation>
    <scope>NUCLEOTIDE SEQUENCE [LARGE SCALE GENOMIC DNA]</scope>
    <source>
        <strain evidence="6 7">DSM 45601</strain>
    </source>
</reference>
<evidence type="ECO:0000256" key="1">
    <source>
        <dbReference type="ARBA" id="ARBA00007572"/>
    </source>
</evidence>
<dbReference type="GO" id="GO:0006281">
    <property type="term" value="P:DNA repair"/>
    <property type="evidence" value="ECO:0007669"/>
    <property type="project" value="InterPro"/>
</dbReference>
<dbReference type="Pfam" id="PF01068">
    <property type="entry name" value="DNA_ligase_A_M"/>
    <property type="match status" value="1"/>
</dbReference>
<evidence type="ECO:0000256" key="2">
    <source>
        <dbReference type="ARBA" id="ARBA00012727"/>
    </source>
</evidence>
<comment type="similarity">
    <text evidence="1">Belongs to the ATP-dependent DNA ligase family.</text>
</comment>
<keyword evidence="3 6" id="KW-0436">Ligase</keyword>
<evidence type="ECO:0000313" key="7">
    <source>
        <dbReference type="Proteomes" id="UP000237846"/>
    </source>
</evidence>
<dbReference type="PANTHER" id="PTHR45674">
    <property type="entry name" value="DNA LIGASE 1/3 FAMILY MEMBER"/>
    <property type="match status" value="1"/>
</dbReference>
<dbReference type="Gene3D" id="3.30.470.30">
    <property type="entry name" value="DNA ligase/mRNA capping enzyme"/>
    <property type="match status" value="1"/>
</dbReference>
<name>A0A2T0PT76_9ACTN</name>
<accession>A0A2T0PT76</accession>
<dbReference type="Proteomes" id="UP000237846">
    <property type="component" value="Unassembled WGS sequence"/>
</dbReference>
<dbReference type="EMBL" id="PVZC01000012">
    <property type="protein sequence ID" value="PRX91998.1"/>
    <property type="molecule type" value="Genomic_DNA"/>
</dbReference>
<evidence type="ECO:0000313" key="6">
    <source>
        <dbReference type="EMBL" id="PRX91998.1"/>
    </source>
</evidence>
<comment type="caution">
    <text evidence="6">The sequence shown here is derived from an EMBL/GenBank/DDBJ whole genome shotgun (WGS) entry which is preliminary data.</text>
</comment>
<sequence length="325" mass="36030">MARIEPMLAKLVEKIPEPGACRGGCRYEPKLDGFRALGTVAERGAGLTSRTGKSLSAVFPEVRDALFDRLPECTVDGEIVHWTGQRFDFNALLRRNATRGGWRALELAAQEPAYLIVFDLLEIQGESLLRRPLTERRGRLEEVFADVPRPSLIQLGMQTADVEVAREWVEALGPLGVEGLVIKAADGAYTPAKRGWSKWRIRDTIDVIVGGVTGKATSPRELVLGRYDTAGRLVIVGRSTPLRTAEAADLAGRLHPAGPHHPWPETLPPRWGSRTRTRYVRVRPELVVEVSADVAQDQGRMRHPARYVRPRNDVGPEDVPVVPER</sequence>
<dbReference type="SUPFAM" id="SSF56091">
    <property type="entry name" value="DNA ligase/mRNA capping enzyme, catalytic domain"/>
    <property type="match status" value="1"/>
</dbReference>
<dbReference type="SUPFAM" id="SSF50249">
    <property type="entry name" value="Nucleic acid-binding proteins"/>
    <property type="match status" value="1"/>
</dbReference>
<dbReference type="InterPro" id="IPR050191">
    <property type="entry name" value="ATP-dep_DNA_ligase"/>
</dbReference>
<dbReference type="InterPro" id="IPR012340">
    <property type="entry name" value="NA-bd_OB-fold"/>
</dbReference>
<feature type="domain" description="ATP-dependent DNA ligase family profile" evidence="5">
    <location>
        <begin position="115"/>
        <end position="232"/>
    </location>
</feature>
<evidence type="ECO:0000256" key="4">
    <source>
        <dbReference type="ARBA" id="ARBA00034003"/>
    </source>
</evidence>
<dbReference type="GO" id="GO:0005524">
    <property type="term" value="F:ATP binding"/>
    <property type="evidence" value="ECO:0007669"/>
    <property type="project" value="InterPro"/>
</dbReference>